<name>A0A3B0M5C0_9RHOB</name>
<protein>
    <submittedName>
        <fullName evidence="1">Uncharacterized protein</fullName>
    </submittedName>
</protein>
<reference evidence="2" key="1">
    <citation type="submission" date="2018-08" db="EMBL/GenBank/DDBJ databases">
        <authorList>
            <person name="Rodrigo-Torres L."/>
            <person name="Arahal R. D."/>
            <person name="Lucena T."/>
        </authorList>
    </citation>
    <scope>NUCLEOTIDE SEQUENCE [LARGE SCALE GENOMIC DNA]</scope>
    <source>
        <strain evidence="2">CECT 7235</strain>
    </source>
</reference>
<dbReference type="Proteomes" id="UP000272908">
    <property type="component" value="Unassembled WGS sequence"/>
</dbReference>
<evidence type="ECO:0000313" key="2">
    <source>
        <dbReference type="Proteomes" id="UP000272908"/>
    </source>
</evidence>
<dbReference type="RefSeq" id="WP_121093504.1">
    <property type="nucleotide sequence ID" value="NZ_UIHC01000006.1"/>
</dbReference>
<organism evidence="1 2">
    <name type="scientific">Roseinatronobacter ekhonensis</name>
    <dbReference type="NCBI Taxonomy" id="254356"/>
    <lineage>
        <taxon>Bacteria</taxon>
        <taxon>Pseudomonadati</taxon>
        <taxon>Pseudomonadota</taxon>
        <taxon>Alphaproteobacteria</taxon>
        <taxon>Rhodobacterales</taxon>
        <taxon>Paracoccaceae</taxon>
        <taxon>Roseinatronobacter</taxon>
    </lineage>
</organism>
<keyword evidence="2" id="KW-1185">Reference proteome</keyword>
<dbReference type="OrthoDB" id="7391735at2"/>
<sequence>MTTLQLTRTANKIGWTDTYYNGGVEGRPLAEWFTAEFAAHFDAMDFSADLSEPDIAASADPAPAAQTTAPDVCANCGLCVDGSIFPTEPEDGAKTPRIAGQTYECRLLRRARSGDVDPAFAVQAVQDAHAMQARAIDGFVAAMPEHFGNLRPATALDAEEHYVQGRALGIDVNKLVRDTAWFHHETFRGFIRLNFESSFLER</sequence>
<evidence type="ECO:0000313" key="1">
    <source>
        <dbReference type="EMBL" id="SUZ31212.1"/>
    </source>
</evidence>
<accession>A0A3B0M5C0</accession>
<gene>
    <name evidence="1" type="ORF">ROE7235_00948</name>
</gene>
<dbReference type="AlphaFoldDB" id="A0A3B0M5C0"/>
<dbReference type="EMBL" id="UIHC01000006">
    <property type="protein sequence ID" value="SUZ31212.1"/>
    <property type="molecule type" value="Genomic_DNA"/>
</dbReference>
<proteinExistence type="predicted"/>